<name>A0A1Y2GQP1_9FUNG</name>
<feature type="compositionally biased region" description="Polar residues" evidence="1">
    <location>
        <begin position="1"/>
        <end position="11"/>
    </location>
</feature>
<sequence>MQHHPTQQEQRINGPHHPQRTQHTPQSQIWSHHASISHNLFQQHIDEAFDRGSSNRGGMQGFWARKRGTLDEEDDLIAKKRSKGSGADSPGVFGWPNLLESVTSSPGYGSPNTNQAYLERYSTPQYDSATPPFEPTLFQVQATSNPVSPSPNREVGHVHDVEQRPALLGSMRPVPPAPPSPSESIREIGEQSSISSDHSSDCSSTNSSMDSRSYSNRWGPIEHKPLTRTRLGSIEVKEGYTHASGIEKRDSSGRGVFVMGFRPGCERCQRREKGHFAHYE</sequence>
<dbReference type="AlphaFoldDB" id="A0A1Y2GQP1"/>
<dbReference type="RefSeq" id="XP_021880913.1">
    <property type="nucleotide sequence ID" value="XM_022028849.1"/>
</dbReference>
<comment type="caution">
    <text evidence="2">The sequence shown here is derived from an EMBL/GenBank/DDBJ whole genome shotgun (WGS) entry which is preliminary data.</text>
</comment>
<proteinExistence type="predicted"/>
<gene>
    <name evidence="2" type="ORF">BCR41DRAFT_396912</name>
</gene>
<protein>
    <submittedName>
        <fullName evidence="2">Uncharacterized protein</fullName>
    </submittedName>
</protein>
<evidence type="ECO:0000313" key="2">
    <source>
        <dbReference type="EMBL" id="ORZ14435.1"/>
    </source>
</evidence>
<dbReference type="Proteomes" id="UP000193648">
    <property type="component" value="Unassembled WGS sequence"/>
</dbReference>
<feature type="compositionally biased region" description="Polar residues" evidence="1">
    <location>
        <begin position="21"/>
        <end position="30"/>
    </location>
</feature>
<feature type="region of interest" description="Disordered" evidence="1">
    <location>
        <begin position="1"/>
        <end position="30"/>
    </location>
</feature>
<feature type="compositionally biased region" description="Low complexity" evidence="1">
    <location>
        <begin position="192"/>
        <end position="215"/>
    </location>
</feature>
<dbReference type="GeneID" id="33570692"/>
<organism evidence="2 3">
    <name type="scientific">Lobosporangium transversale</name>
    <dbReference type="NCBI Taxonomy" id="64571"/>
    <lineage>
        <taxon>Eukaryota</taxon>
        <taxon>Fungi</taxon>
        <taxon>Fungi incertae sedis</taxon>
        <taxon>Mucoromycota</taxon>
        <taxon>Mortierellomycotina</taxon>
        <taxon>Mortierellomycetes</taxon>
        <taxon>Mortierellales</taxon>
        <taxon>Mortierellaceae</taxon>
        <taxon>Lobosporangium</taxon>
    </lineage>
</organism>
<feature type="region of interest" description="Disordered" evidence="1">
    <location>
        <begin position="168"/>
        <end position="221"/>
    </location>
</feature>
<dbReference type="OrthoDB" id="2446291at2759"/>
<reference evidence="2 3" key="1">
    <citation type="submission" date="2016-07" db="EMBL/GenBank/DDBJ databases">
        <title>Pervasive Adenine N6-methylation of Active Genes in Fungi.</title>
        <authorList>
            <consortium name="DOE Joint Genome Institute"/>
            <person name="Mondo S.J."/>
            <person name="Dannebaum R.O."/>
            <person name="Kuo R.C."/>
            <person name="Labutti K."/>
            <person name="Haridas S."/>
            <person name="Kuo A."/>
            <person name="Salamov A."/>
            <person name="Ahrendt S.R."/>
            <person name="Lipzen A."/>
            <person name="Sullivan W."/>
            <person name="Andreopoulos W.B."/>
            <person name="Clum A."/>
            <person name="Lindquist E."/>
            <person name="Daum C."/>
            <person name="Ramamoorthy G.K."/>
            <person name="Gryganskyi A."/>
            <person name="Culley D."/>
            <person name="Magnuson J.K."/>
            <person name="James T.Y."/>
            <person name="O'Malley M.A."/>
            <person name="Stajich J.E."/>
            <person name="Spatafora J.W."/>
            <person name="Visel A."/>
            <person name="Grigoriev I.V."/>
        </authorList>
    </citation>
    <scope>NUCLEOTIDE SEQUENCE [LARGE SCALE GENOMIC DNA]</scope>
    <source>
        <strain evidence="2 3">NRRL 3116</strain>
    </source>
</reference>
<evidence type="ECO:0000313" key="3">
    <source>
        <dbReference type="Proteomes" id="UP000193648"/>
    </source>
</evidence>
<evidence type="ECO:0000256" key="1">
    <source>
        <dbReference type="SAM" id="MobiDB-lite"/>
    </source>
</evidence>
<dbReference type="InParanoid" id="A0A1Y2GQP1"/>
<accession>A0A1Y2GQP1</accession>
<dbReference type="EMBL" id="MCFF01000021">
    <property type="protein sequence ID" value="ORZ14435.1"/>
    <property type="molecule type" value="Genomic_DNA"/>
</dbReference>
<keyword evidence="3" id="KW-1185">Reference proteome</keyword>